<dbReference type="InterPro" id="IPR029068">
    <property type="entry name" value="Glyas_Bleomycin-R_OHBP_Dase"/>
</dbReference>
<feature type="domain" description="VOC" evidence="1">
    <location>
        <begin position="4"/>
        <end position="120"/>
    </location>
</feature>
<sequence length="143" mass="16283">MIKRMDHFTIVTDQLDNTHRFYTELLGLEEGPRPPFPVPGYWLYAGKQAVLHVVGVDQMPEPRRGALDHMAFHAEGFSETLDRLDHSDTPYRIIRAPGDVRTWQVFMFDPNGVEVELDFEATERAPADWKVRGRVTASGADTS</sequence>
<dbReference type="SUPFAM" id="SSF54593">
    <property type="entry name" value="Glyoxalase/Bleomycin resistance protein/Dihydroxybiphenyl dioxygenase"/>
    <property type="match status" value="1"/>
</dbReference>
<organism evidence="2 3">
    <name type="scientific">Parazoarcus communis</name>
    <dbReference type="NCBI Taxonomy" id="41977"/>
    <lineage>
        <taxon>Bacteria</taxon>
        <taxon>Pseudomonadati</taxon>
        <taxon>Pseudomonadota</taxon>
        <taxon>Betaproteobacteria</taxon>
        <taxon>Rhodocyclales</taxon>
        <taxon>Zoogloeaceae</taxon>
        <taxon>Parazoarcus</taxon>
    </lineage>
</organism>
<evidence type="ECO:0000313" key="3">
    <source>
        <dbReference type="Proteomes" id="UP000244930"/>
    </source>
</evidence>
<dbReference type="GO" id="GO:0051213">
    <property type="term" value="F:dioxygenase activity"/>
    <property type="evidence" value="ECO:0007669"/>
    <property type="project" value="UniProtKB-KW"/>
</dbReference>
<evidence type="ECO:0000313" key="2">
    <source>
        <dbReference type="EMBL" id="AWI74269.1"/>
    </source>
</evidence>
<gene>
    <name evidence="2" type="ORF">CEW83_02735</name>
</gene>
<dbReference type="Pfam" id="PF00903">
    <property type="entry name" value="Glyoxalase"/>
    <property type="match status" value="1"/>
</dbReference>
<dbReference type="KEGG" id="acom:CEW83_02735"/>
<dbReference type="InterPro" id="IPR004360">
    <property type="entry name" value="Glyas_Fos-R_dOase_dom"/>
</dbReference>
<dbReference type="PROSITE" id="PS51819">
    <property type="entry name" value="VOC"/>
    <property type="match status" value="1"/>
</dbReference>
<protein>
    <submittedName>
        <fullName evidence="2">Dioxygenase</fullName>
    </submittedName>
</protein>
<keyword evidence="2" id="KW-0223">Dioxygenase</keyword>
<keyword evidence="2" id="KW-0560">Oxidoreductase</keyword>
<dbReference type="Gene3D" id="3.10.180.10">
    <property type="entry name" value="2,3-Dihydroxybiphenyl 1,2-Dioxygenase, domain 1"/>
    <property type="match status" value="1"/>
</dbReference>
<dbReference type="AlphaFoldDB" id="A0A2U8GL14"/>
<accession>A0A2U8GL14</accession>
<dbReference type="EMBL" id="CP022187">
    <property type="protein sequence ID" value="AWI74269.1"/>
    <property type="molecule type" value="Genomic_DNA"/>
</dbReference>
<name>A0A2U8GL14_9RHOO</name>
<proteinExistence type="predicted"/>
<dbReference type="Proteomes" id="UP000244930">
    <property type="component" value="Chromosome"/>
</dbReference>
<evidence type="ECO:0000259" key="1">
    <source>
        <dbReference type="PROSITE" id="PS51819"/>
    </source>
</evidence>
<dbReference type="InterPro" id="IPR037523">
    <property type="entry name" value="VOC_core"/>
</dbReference>
<keyword evidence="3" id="KW-1185">Reference proteome</keyword>
<reference evidence="2 3" key="1">
    <citation type="submission" date="2017-06" db="EMBL/GenBank/DDBJ databases">
        <title>Azoarcus.</title>
        <authorList>
            <person name="Woo J.-H."/>
            <person name="Kim H.-S."/>
        </authorList>
    </citation>
    <scope>NUCLEOTIDE SEQUENCE [LARGE SCALE GENOMIC DNA]</scope>
    <source>
        <strain evidence="2 3">TSPY31</strain>
    </source>
</reference>